<organism evidence="2 3">
    <name type="scientific">Folsomia candida</name>
    <name type="common">Springtail</name>
    <dbReference type="NCBI Taxonomy" id="158441"/>
    <lineage>
        <taxon>Eukaryota</taxon>
        <taxon>Metazoa</taxon>
        <taxon>Ecdysozoa</taxon>
        <taxon>Arthropoda</taxon>
        <taxon>Hexapoda</taxon>
        <taxon>Collembola</taxon>
        <taxon>Entomobryomorpha</taxon>
        <taxon>Isotomoidea</taxon>
        <taxon>Isotomidae</taxon>
        <taxon>Proisotominae</taxon>
        <taxon>Folsomia</taxon>
    </lineage>
</organism>
<proteinExistence type="predicted"/>
<dbReference type="Proteomes" id="UP000198287">
    <property type="component" value="Unassembled WGS sequence"/>
</dbReference>
<keyword evidence="2" id="KW-0418">Kinase</keyword>
<dbReference type="AlphaFoldDB" id="A0A226EAE5"/>
<keyword evidence="3" id="KW-1185">Reference proteome</keyword>
<sequence length="171" mass="18625">MILLLTFPTSQAESCHTVPYCIHCKWNTAIIPTTDKCQICQDEITEGRQNETDSFYIFEHACELHGRKEDVEKCIQLMTFKVTSFDTCALLALCHAQFEVSVTNMDAIPPSKKHVSRFIPEEPVAMAKGGGGRGGGGGRSCNRGRVGSGGSSYSRPSAPAFKKISVPGGYF</sequence>
<dbReference type="GO" id="GO:0016301">
    <property type="term" value="F:kinase activity"/>
    <property type="evidence" value="ECO:0007669"/>
    <property type="project" value="UniProtKB-KW"/>
</dbReference>
<keyword evidence="2" id="KW-0808">Transferase</keyword>
<dbReference type="EMBL" id="LNIX01000005">
    <property type="protein sequence ID" value="OXA54612.1"/>
    <property type="molecule type" value="Genomic_DNA"/>
</dbReference>
<feature type="compositionally biased region" description="Gly residues" evidence="1">
    <location>
        <begin position="128"/>
        <end position="139"/>
    </location>
</feature>
<evidence type="ECO:0000313" key="2">
    <source>
        <dbReference type="EMBL" id="OXA54612.1"/>
    </source>
</evidence>
<comment type="caution">
    <text evidence="2">The sequence shown here is derived from an EMBL/GenBank/DDBJ whole genome shotgun (WGS) entry which is preliminary data.</text>
</comment>
<evidence type="ECO:0000256" key="1">
    <source>
        <dbReference type="SAM" id="MobiDB-lite"/>
    </source>
</evidence>
<name>A0A226EAE5_FOLCA</name>
<accession>A0A226EAE5</accession>
<feature type="region of interest" description="Disordered" evidence="1">
    <location>
        <begin position="124"/>
        <end position="156"/>
    </location>
</feature>
<reference evidence="2 3" key="1">
    <citation type="submission" date="2015-12" db="EMBL/GenBank/DDBJ databases">
        <title>The genome of Folsomia candida.</title>
        <authorList>
            <person name="Faddeeva A."/>
            <person name="Derks M.F."/>
            <person name="Anvar Y."/>
            <person name="Smit S."/>
            <person name="Van Straalen N."/>
            <person name="Roelofs D."/>
        </authorList>
    </citation>
    <scope>NUCLEOTIDE SEQUENCE [LARGE SCALE GENOMIC DNA]</scope>
    <source>
        <strain evidence="2 3">VU population</strain>
        <tissue evidence="2">Whole body</tissue>
    </source>
</reference>
<feature type="compositionally biased region" description="Low complexity" evidence="1">
    <location>
        <begin position="140"/>
        <end position="155"/>
    </location>
</feature>
<protein>
    <submittedName>
        <fullName evidence="2">Serine/threonine-protein kinase PAK 4</fullName>
    </submittedName>
</protein>
<gene>
    <name evidence="2" type="ORF">Fcan01_11136</name>
</gene>
<evidence type="ECO:0000313" key="3">
    <source>
        <dbReference type="Proteomes" id="UP000198287"/>
    </source>
</evidence>